<evidence type="ECO:0000256" key="18">
    <source>
        <dbReference type="ARBA" id="ARBA00023118"/>
    </source>
</evidence>
<dbReference type="PROSITE" id="PS51789">
    <property type="entry name" value="RLR_CTR"/>
    <property type="match status" value="1"/>
</dbReference>
<evidence type="ECO:0000256" key="6">
    <source>
        <dbReference type="ARBA" id="ARBA00022553"/>
    </source>
</evidence>
<feature type="region of interest" description="Disordered" evidence="20">
    <location>
        <begin position="237"/>
        <end position="269"/>
    </location>
</feature>
<keyword evidence="15" id="KW-0832">Ubl conjugation</keyword>
<dbReference type="InterPro" id="IPR011545">
    <property type="entry name" value="DEAD/DEAH_box_helicase_dom"/>
</dbReference>
<evidence type="ECO:0000256" key="12">
    <source>
        <dbReference type="ARBA" id="ARBA00022806"/>
    </source>
</evidence>
<keyword evidence="25" id="KW-1185">Reference proteome</keyword>
<evidence type="ECO:0000256" key="19">
    <source>
        <dbReference type="ARBA" id="ARBA00049390"/>
    </source>
</evidence>
<dbReference type="Gene3D" id="2.170.150.30">
    <property type="entry name" value="RIG-I-like receptor, C-terminal regulatory domain"/>
    <property type="match status" value="1"/>
</dbReference>
<keyword evidence="16" id="KW-0391">Immunity</keyword>
<dbReference type="GO" id="GO:0005737">
    <property type="term" value="C:cytoplasm"/>
    <property type="evidence" value="ECO:0007669"/>
    <property type="project" value="UniProtKB-SubCell"/>
</dbReference>
<evidence type="ECO:0000256" key="20">
    <source>
        <dbReference type="SAM" id="MobiDB-lite"/>
    </source>
</evidence>
<evidence type="ECO:0000256" key="15">
    <source>
        <dbReference type="ARBA" id="ARBA00022843"/>
    </source>
</evidence>
<evidence type="ECO:0000259" key="23">
    <source>
        <dbReference type="PROSITE" id="PS51789"/>
    </source>
</evidence>
<feature type="non-terminal residue" evidence="24">
    <location>
        <position position="1"/>
    </location>
</feature>
<feature type="domain" description="Helicase ATP-binding" evidence="21">
    <location>
        <begin position="340"/>
        <end position="533"/>
    </location>
</feature>
<keyword evidence="10" id="KW-0547">Nucleotide-binding</keyword>
<dbReference type="SMART" id="SM00487">
    <property type="entry name" value="DEXDc"/>
    <property type="match status" value="1"/>
</dbReference>
<dbReference type="Pfam" id="PF16739">
    <property type="entry name" value="CARD_2"/>
    <property type="match status" value="2"/>
</dbReference>
<evidence type="ECO:0000259" key="21">
    <source>
        <dbReference type="PROSITE" id="PS51192"/>
    </source>
</evidence>
<evidence type="ECO:0000313" key="25">
    <source>
        <dbReference type="Proteomes" id="UP000736164"/>
    </source>
</evidence>
<dbReference type="PANTHER" id="PTHR14074:SF14">
    <property type="entry name" value="INTERFERON-INDUCED HELICASE C DOMAIN-CONTAINING PROTEIN 1"/>
    <property type="match status" value="1"/>
</dbReference>
<evidence type="ECO:0000256" key="8">
    <source>
        <dbReference type="ARBA" id="ARBA00022723"/>
    </source>
</evidence>
<evidence type="ECO:0000256" key="10">
    <source>
        <dbReference type="ARBA" id="ARBA00022741"/>
    </source>
</evidence>
<dbReference type="SUPFAM" id="SSF52540">
    <property type="entry name" value="P-loop containing nucleoside triphosphate hydrolases"/>
    <property type="match status" value="1"/>
</dbReference>
<keyword evidence="8" id="KW-0479">Metal-binding</keyword>
<protein>
    <recommendedName>
        <fullName evidence="3">RNA helicase</fullName>
        <ecNumber evidence="3">3.6.4.13</ecNumber>
    </recommendedName>
</protein>
<dbReference type="GO" id="GO:0003727">
    <property type="term" value="F:single-stranded RNA binding"/>
    <property type="evidence" value="ECO:0007669"/>
    <property type="project" value="TreeGrafter"/>
</dbReference>
<keyword evidence="12" id="KW-0347">Helicase</keyword>
<dbReference type="Pfam" id="PF18119">
    <property type="entry name" value="RIG-I_C"/>
    <property type="match status" value="1"/>
</dbReference>
<keyword evidence="6" id="KW-0597">Phosphoprotein</keyword>
<dbReference type="GO" id="GO:0140374">
    <property type="term" value="P:antiviral innate immune response"/>
    <property type="evidence" value="ECO:0007669"/>
    <property type="project" value="TreeGrafter"/>
</dbReference>
<dbReference type="EMBL" id="JAAWVO010054168">
    <property type="protein sequence ID" value="MBN3321182.1"/>
    <property type="molecule type" value="Genomic_DNA"/>
</dbReference>
<dbReference type="Pfam" id="PF00270">
    <property type="entry name" value="DEAD"/>
    <property type="match status" value="1"/>
</dbReference>
<feature type="domain" description="RLR CTR" evidence="23">
    <location>
        <begin position="898"/>
        <end position="1025"/>
    </location>
</feature>
<dbReference type="PROSITE" id="PS51194">
    <property type="entry name" value="HELICASE_CTER"/>
    <property type="match status" value="1"/>
</dbReference>
<dbReference type="Gene3D" id="1.10.533.10">
    <property type="entry name" value="Death Domain, Fas"/>
    <property type="match status" value="2"/>
</dbReference>
<keyword evidence="7" id="KW-0399">Innate immunity</keyword>
<dbReference type="GO" id="GO:0003725">
    <property type="term" value="F:double-stranded RNA binding"/>
    <property type="evidence" value="ECO:0007669"/>
    <property type="project" value="TreeGrafter"/>
</dbReference>
<dbReference type="PANTHER" id="PTHR14074">
    <property type="entry name" value="HELICASE WITH DEATH DOMAIN-RELATED"/>
    <property type="match status" value="1"/>
</dbReference>
<reference evidence="24" key="1">
    <citation type="journal article" date="2021" name="Cell">
        <title>Tracing the genetic footprints of vertebrate landing in non-teleost ray-finned fishes.</title>
        <authorList>
            <person name="Bi X."/>
            <person name="Wang K."/>
            <person name="Yang L."/>
            <person name="Pan H."/>
            <person name="Jiang H."/>
            <person name="Wei Q."/>
            <person name="Fang M."/>
            <person name="Yu H."/>
            <person name="Zhu C."/>
            <person name="Cai Y."/>
            <person name="He Y."/>
            <person name="Gan X."/>
            <person name="Zeng H."/>
            <person name="Yu D."/>
            <person name="Zhu Y."/>
            <person name="Jiang H."/>
            <person name="Qiu Q."/>
            <person name="Yang H."/>
            <person name="Zhang Y.E."/>
            <person name="Wang W."/>
            <person name="Zhu M."/>
            <person name="He S."/>
            <person name="Zhang G."/>
        </authorList>
    </citation>
    <scope>NUCLEOTIDE SEQUENCE</scope>
    <source>
        <strain evidence="24">Allg_001</strain>
    </source>
</reference>
<evidence type="ECO:0000256" key="4">
    <source>
        <dbReference type="ARBA" id="ARBA00022490"/>
    </source>
</evidence>
<evidence type="ECO:0000256" key="9">
    <source>
        <dbReference type="ARBA" id="ARBA00022737"/>
    </source>
</evidence>
<dbReference type="GO" id="GO:0005524">
    <property type="term" value="F:ATP binding"/>
    <property type="evidence" value="ECO:0007669"/>
    <property type="project" value="UniProtKB-KW"/>
</dbReference>
<comment type="similarity">
    <text evidence="2">Belongs to the helicase family. RLR subfamily.</text>
</comment>
<dbReference type="FunFam" id="3.40.50.300:FF:000893">
    <property type="entry name" value="Interferon-induced with helicase C domain 1"/>
    <property type="match status" value="1"/>
</dbReference>
<dbReference type="Proteomes" id="UP000736164">
    <property type="component" value="Unassembled WGS sequence"/>
</dbReference>
<dbReference type="InterPro" id="IPR031964">
    <property type="entry name" value="CARD_dom"/>
</dbReference>
<accession>A0A8J7NWQ9</accession>
<keyword evidence="5" id="KW-1017">Isopeptide bond</keyword>
<keyword evidence="17" id="KW-0694">RNA-binding</keyword>
<evidence type="ECO:0000256" key="1">
    <source>
        <dbReference type="ARBA" id="ARBA00004496"/>
    </source>
</evidence>
<dbReference type="InterPro" id="IPR041204">
    <property type="entry name" value="RIG-I-like_C"/>
</dbReference>
<dbReference type="GO" id="GO:0016787">
    <property type="term" value="F:hydrolase activity"/>
    <property type="evidence" value="ECO:0007669"/>
    <property type="project" value="UniProtKB-KW"/>
</dbReference>
<feature type="non-terminal residue" evidence="24">
    <location>
        <position position="1034"/>
    </location>
</feature>
<dbReference type="Pfam" id="PF00271">
    <property type="entry name" value="Helicase_C"/>
    <property type="match status" value="1"/>
</dbReference>
<dbReference type="Pfam" id="PF11648">
    <property type="entry name" value="RIG-I_C-RD"/>
    <property type="match status" value="1"/>
</dbReference>
<dbReference type="CDD" id="cd12090">
    <property type="entry name" value="MDA5_ID"/>
    <property type="match status" value="1"/>
</dbReference>
<evidence type="ECO:0000256" key="16">
    <source>
        <dbReference type="ARBA" id="ARBA00022859"/>
    </source>
</evidence>
<comment type="catalytic activity">
    <reaction evidence="19">
        <text>ATP + H2O = ADP + phosphate + H(+)</text>
        <dbReference type="Rhea" id="RHEA:13065"/>
        <dbReference type="ChEBI" id="CHEBI:15377"/>
        <dbReference type="ChEBI" id="CHEBI:15378"/>
        <dbReference type="ChEBI" id="CHEBI:30616"/>
        <dbReference type="ChEBI" id="CHEBI:43474"/>
        <dbReference type="ChEBI" id="CHEBI:456216"/>
        <dbReference type="EC" id="3.6.4.13"/>
    </reaction>
    <physiologicalReaction direction="left-to-right" evidence="19">
        <dbReference type="Rhea" id="RHEA:13066"/>
    </physiologicalReaction>
</comment>
<keyword evidence="11" id="KW-0378">Hydrolase</keyword>
<dbReference type="GO" id="GO:0039530">
    <property type="term" value="P:MDA-5 signaling pathway"/>
    <property type="evidence" value="ECO:0007669"/>
    <property type="project" value="TreeGrafter"/>
</dbReference>
<evidence type="ECO:0000313" key="24">
    <source>
        <dbReference type="EMBL" id="MBN3321182.1"/>
    </source>
</evidence>
<evidence type="ECO:0000256" key="14">
    <source>
        <dbReference type="ARBA" id="ARBA00022840"/>
    </source>
</evidence>
<proteinExistence type="inferred from homology"/>
<gene>
    <name evidence="24" type="primary">Ifih1</name>
    <name evidence="24" type="ORF">GTO95_0001554</name>
</gene>
<keyword evidence="9" id="KW-0677">Repeat</keyword>
<dbReference type="SMART" id="SM00490">
    <property type="entry name" value="HELICc"/>
    <property type="match status" value="1"/>
</dbReference>
<evidence type="ECO:0000256" key="2">
    <source>
        <dbReference type="ARBA" id="ARBA00006866"/>
    </source>
</evidence>
<keyword evidence="18" id="KW-0051">Antiviral defense</keyword>
<dbReference type="InterPro" id="IPR001650">
    <property type="entry name" value="Helicase_C-like"/>
</dbReference>
<evidence type="ECO:0000256" key="17">
    <source>
        <dbReference type="ARBA" id="ARBA00022884"/>
    </source>
</evidence>
<dbReference type="PROSITE" id="PS51192">
    <property type="entry name" value="HELICASE_ATP_BIND_1"/>
    <property type="match status" value="1"/>
</dbReference>
<dbReference type="Gene3D" id="1.20.1320.30">
    <property type="match status" value="1"/>
</dbReference>
<evidence type="ECO:0000256" key="5">
    <source>
        <dbReference type="ARBA" id="ARBA00022499"/>
    </source>
</evidence>
<dbReference type="AlphaFoldDB" id="A0A8J7NWQ9"/>
<evidence type="ECO:0000256" key="3">
    <source>
        <dbReference type="ARBA" id="ARBA00012552"/>
    </source>
</evidence>
<dbReference type="InterPro" id="IPR038557">
    <property type="entry name" value="RLR_C_sf"/>
</dbReference>
<feature type="domain" description="Helicase C-terminal" evidence="22">
    <location>
        <begin position="706"/>
        <end position="882"/>
    </location>
</feature>
<comment type="caution">
    <text evidence="24">The sequence shown here is derived from an EMBL/GenBank/DDBJ whole genome shotgun (WGS) entry which is preliminary data.</text>
</comment>
<dbReference type="CDD" id="cd15807">
    <property type="entry name" value="MDA5_C"/>
    <property type="match status" value="1"/>
</dbReference>
<dbReference type="InterPro" id="IPR027417">
    <property type="entry name" value="P-loop_NTPase"/>
</dbReference>
<evidence type="ECO:0000256" key="7">
    <source>
        <dbReference type="ARBA" id="ARBA00022588"/>
    </source>
</evidence>
<dbReference type="SUPFAM" id="SSF47986">
    <property type="entry name" value="DEATH domain"/>
    <property type="match status" value="1"/>
</dbReference>
<keyword evidence="14" id="KW-0067">ATP-binding</keyword>
<dbReference type="GO" id="GO:0008270">
    <property type="term" value="F:zinc ion binding"/>
    <property type="evidence" value="ECO:0007669"/>
    <property type="project" value="TreeGrafter"/>
</dbReference>
<dbReference type="Gene3D" id="3.40.50.300">
    <property type="entry name" value="P-loop containing nucleotide triphosphate hydrolases"/>
    <property type="match status" value="2"/>
</dbReference>
<evidence type="ECO:0000256" key="13">
    <source>
        <dbReference type="ARBA" id="ARBA00022833"/>
    </source>
</evidence>
<dbReference type="EC" id="3.6.4.13" evidence="3"/>
<evidence type="ECO:0000256" key="11">
    <source>
        <dbReference type="ARBA" id="ARBA00022801"/>
    </source>
</evidence>
<feature type="region of interest" description="Disordered" evidence="20">
    <location>
        <begin position="285"/>
        <end position="321"/>
    </location>
</feature>
<sequence length="1034" mass="117770">MTSSMPDETWFWLIDDCFRNRIRRLIQVEPVLDHISFIDREQKETIIERAKNVGNIQAADLLLDTIINRKPRPVGWHREFVNALRLGGCKHAAVYVDPDELPAPSLEAENDHCIHLIELLVPNLVDKMKTKDVSFCCYTLDILTTEDNENILTECANNGNRSGARLLLRRIIQKPPGWFSNFLKALEKTGHKDLAQELTGVPLEESSQGIFRSTFLFFLKSFTFVILEDITGEGNESGVLGDHLSENKDGEENSSNSHENEETLNSSVDSVDRCLDESIDDTSIHSVSDLYSDGPEGEKQEELTVNGNSLQSNDFSESDSSAGGFQEAEIVLRDYQMEVAKPALEGKNIIICLPTGSGKTRVAVYITKQHLDKRRIQKHPGKAIVLVNKVPLVEQHYRTEFGKHLKSQYKVERVSGDSQLKISFSDIVKNNDIIICTAQILENSFSQAKNEEDEGVRMSDISLIVIDECHHTQKGGVYNNIMTRYLKQKMKNEELRKENKEPVPIPQILGLTASPGVGGAKNSQKAEEHILKICANLDAYKIMTVQINAEELGEKVKEPYKKIAIAEERKEDPFGDLIKRIMQDIHEHSNLKPSSDPGTQNYEQWVVQKEQKAAKEENQKVRVCAEHLRKYNEALNQNNTIRMSDAFNFLKKFYDEEIRNKIRPDEENSTMFAETSETDKYLFKLFQDNQQTLQDLAKNAAYENKNLAQLKTTILEEFTKPEEARGIIFTKTRLSAIALNQWIQENKKFEEAGVKSSHLIGAGHQSIIKPMTAAEQREVLDKFRHGEINLLVATTVAEEGLDIKECNIVIRYGLVTNEIAMVQARGRARADDSTYALVASEGSGVVEREGVNVFREKMMKKAIEKVQRLSQKDYEKKIKGFQIQAIMEKRVRTKKKQQKVLQEDPSKVKFSCRNCSRLICSGENIEVIENSHHVNVTKEFKELFLVRENKALQERFLDYEVNGEIACRKCAQAWGTMMVHRGIECPCLGIKNFVVSFEDKQKKTFSKWSELAIKFPSFDYTDHVFLDVDDSDDD</sequence>
<keyword evidence="13" id="KW-0862">Zinc</keyword>
<evidence type="ECO:0000259" key="22">
    <source>
        <dbReference type="PROSITE" id="PS51194"/>
    </source>
</evidence>
<feature type="compositionally biased region" description="Polar residues" evidence="20">
    <location>
        <begin position="303"/>
        <end position="321"/>
    </location>
</feature>
<comment type="subcellular location">
    <subcellularLocation>
        <location evidence="1">Cytoplasm</location>
    </subcellularLocation>
</comment>
<dbReference type="InterPro" id="IPR051363">
    <property type="entry name" value="RLR_Helicase"/>
</dbReference>
<dbReference type="InterPro" id="IPR014001">
    <property type="entry name" value="Helicase_ATP-bd"/>
</dbReference>
<organism evidence="24 25">
    <name type="scientific">Atractosteus spatula</name>
    <name type="common">Alligator gar</name>
    <name type="synonym">Lepisosteus spatula</name>
    <dbReference type="NCBI Taxonomy" id="7917"/>
    <lineage>
        <taxon>Eukaryota</taxon>
        <taxon>Metazoa</taxon>
        <taxon>Chordata</taxon>
        <taxon>Craniata</taxon>
        <taxon>Vertebrata</taxon>
        <taxon>Euteleostomi</taxon>
        <taxon>Actinopterygii</taxon>
        <taxon>Neopterygii</taxon>
        <taxon>Holostei</taxon>
        <taxon>Semionotiformes</taxon>
        <taxon>Lepisosteidae</taxon>
        <taxon>Atractosteus</taxon>
    </lineage>
</organism>
<keyword evidence="4" id="KW-0963">Cytoplasm</keyword>
<dbReference type="GO" id="GO:0003724">
    <property type="term" value="F:RNA helicase activity"/>
    <property type="evidence" value="ECO:0007669"/>
    <property type="project" value="UniProtKB-EC"/>
</dbReference>
<name>A0A8J7NWQ9_ATRSP</name>
<feature type="compositionally biased region" description="Low complexity" evidence="20">
    <location>
        <begin position="253"/>
        <end position="267"/>
    </location>
</feature>
<dbReference type="InterPro" id="IPR011029">
    <property type="entry name" value="DEATH-like_dom_sf"/>
</dbReference>
<dbReference type="InterPro" id="IPR021673">
    <property type="entry name" value="RLR_CTR"/>
</dbReference>